<proteinExistence type="predicted"/>
<evidence type="ECO:0000256" key="2">
    <source>
        <dbReference type="ARBA" id="ARBA00023125"/>
    </source>
</evidence>
<dbReference type="PRINTS" id="PR00455">
    <property type="entry name" value="HTHTETR"/>
</dbReference>
<evidence type="ECO:0000259" key="5">
    <source>
        <dbReference type="PROSITE" id="PS50977"/>
    </source>
</evidence>
<dbReference type="Pfam" id="PF00440">
    <property type="entry name" value="TetR_N"/>
    <property type="match status" value="1"/>
</dbReference>
<dbReference type="InterPro" id="IPR036271">
    <property type="entry name" value="Tet_transcr_reg_TetR-rel_C_sf"/>
</dbReference>
<keyword evidence="3" id="KW-0804">Transcription</keyword>
<comment type="caution">
    <text evidence="6">The sequence shown here is derived from an EMBL/GenBank/DDBJ whole genome shotgun (WGS) entry which is preliminary data.</text>
</comment>
<keyword evidence="1" id="KW-0805">Transcription regulation</keyword>
<dbReference type="GO" id="GO:0045892">
    <property type="term" value="P:negative regulation of DNA-templated transcription"/>
    <property type="evidence" value="ECO:0007669"/>
    <property type="project" value="UniProtKB-ARBA"/>
</dbReference>
<dbReference type="GO" id="GO:0000976">
    <property type="term" value="F:transcription cis-regulatory region binding"/>
    <property type="evidence" value="ECO:0007669"/>
    <property type="project" value="TreeGrafter"/>
</dbReference>
<evidence type="ECO:0000256" key="3">
    <source>
        <dbReference type="ARBA" id="ARBA00023163"/>
    </source>
</evidence>
<dbReference type="SUPFAM" id="SSF48498">
    <property type="entry name" value="Tetracyclin repressor-like, C-terminal domain"/>
    <property type="match status" value="1"/>
</dbReference>
<dbReference type="InterPro" id="IPR009057">
    <property type="entry name" value="Homeodomain-like_sf"/>
</dbReference>
<dbReference type="EMBL" id="JAEMWU010000001">
    <property type="protein sequence ID" value="MBN8204531.1"/>
    <property type="molecule type" value="Genomic_DNA"/>
</dbReference>
<gene>
    <name evidence="6" type="ORF">JF543_00995</name>
</gene>
<accession>A0A939ITM8</accession>
<dbReference type="InterPro" id="IPR050109">
    <property type="entry name" value="HTH-type_TetR-like_transc_reg"/>
</dbReference>
<dbReference type="Proteomes" id="UP000664385">
    <property type="component" value="Unassembled WGS sequence"/>
</dbReference>
<dbReference type="Gene3D" id="1.10.357.10">
    <property type="entry name" value="Tetracycline Repressor, domain 2"/>
    <property type="match status" value="1"/>
</dbReference>
<evidence type="ECO:0000256" key="4">
    <source>
        <dbReference type="PROSITE-ProRule" id="PRU00335"/>
    </source>
</evidence>
<evidence type="ECO:0000256" key="1">
    <source>
        <dbReference type="ARBA" id="ARBA00023015"/>
    </source>
</evidence>
<reference evidence="6" key="1">
    <citation type="submission" date="2020-12" db="EMBL/GenBank/DDBJ databases">
        <title>PHA producing bacteria isolated from mangrove.</title>
        <authorList>
            <person name="Zheng W."/>
            <person name="Yu S."/>
            <person name="Huang Y."/>
        </authorList>
    </citation>
    <scope>NUCLEOTIDE SEQUENCE</scope>
    <source>
        <strain evidence="6">GN8-5</strain>
    </source>
</reference>
<evidence type="ECO:0000313" key="7">
    <source>
        <dbReference type="Proteomes" id="UP000664385"/>
    </source>
</evidence>
<dbReference type="GO" id="GO:0003700">
    <property type="term" value="F:DNA-binding transcription factor activity"/>
    <property type="evidence" value="ECO:0007669"/>
    <property type="project" value="TreeGrafter"/>
</dbReference>
<dbReference type="AlphaFoldDB" id="A0A939ITM8"/>
<dbReference type="FunFam" id="1.10.10.60:FF:000141">
    <property type="entry name" value="TetR family transcriptional regulator"/>
    <property type="match status" value="1"/>
</dbReference>
<feature type="domain" description="HTH tetR-type" evidence="5">
    <location>
        <begin position="15"/>
        <end position="75"/>
    </location>
</feature>
<dbReference type="Pfam" id="PF14246">
    <property type="entry name" value="TetR_C_7"/>
    <property type="match status" value="1"/>
</dbReference>
<name>A0A939ITM8_9MICO</name>
<sequence>MKTSSANRALRPSSVAKREAILDAAQVEFLAHGYERVTMDAIARRSGVAKQTLYGHFGAKEALFLELVRSQTRAATERVHRKEASGDEGAREQLERVLIQQLQTVLAPNLLALRRLVIGLMAQFPELARELYEQGAQQAIRALAQRLEALTSAGELAVNDPARAATQLNWLVMGEPVNRAMLLGDAAALGDRTVEEHVTAALDVFLAAYGVASDSAPTR</sequence>
<dbReference type="PROSITE" id="PS50977">
    <property type="entry name" value="HTH_TETR_2"/>
    <property type="match status" value="1"/>
</dbReference>
<dbReference type="SUPFAM" id="SSF46689">
    <property type="entry name" value="Homeodomain-like"/>
    <property type="match status" value="1"/>
</dbReference>
<dbReference type="PANTHER" id="PTHR30055:SF146">
    <property type="entry name" value="HTH-TYPE TRANSCRIPTIONAL DUAL REGULATOR CECR"/>
    <property type="match status" value="1"/>
</dbReference>
<dbReference type="InterPro" id="IPR001647">
    <property type="entry name" value="HTH_TetR"/>
</dbReference>
<dbReference type="PANTHER" id="PTHR30055">
    <property type="entry name" value="HTH-TYPE TRANSCRIPTIONAL REGULATOR RUTR"/>
    <property type="match status" value="1"/>
</dbReference>
<keyword evidence="2 4" id="KW-0238">DNA-binding</keyword>
<dbReference type="RefSeq" id="WP_206822486.1">
    <property type="nucleotide sequence ID" value="NZ_JAEMWU010000001.1"/>
</dbReference>
<evidence type="ECO:0000313" key="6">
    <source>
        <dbReference type="EMBL" id="MBN8204531.1"/>
    </source>
</evidence>
<dbReference type="InterPro" id="IPR039536">
    <property type="entry name" value="TetR_C_Proteobacteria"/>
</dbReference>
<protein>
    <submittedName>
        <fullName evidence="6">TetR/AcrR family transcriptional regulator</fullName>
    </submittedName>
</protein>
<organism evidence="6 7">
    <name type="scientific">Microbacterium esteraromaticum</name>
    <dbReference type="NCBI Taxonomy" id="57043"/>
    <lineage>
        <taxon>Bacteria</taxon>
        <taxon>Bacillati</taxon>
        <taxon>Actinomycetota</taxon>
        <taxon>Actinomycetes</taxon>
        <taxon>Micrococcales</taxon>
        <taxon>Microbacteriaceae</taxon>
        <taxon>Microbacterium</taxon>
    </lineage>
</organism>
<feature type="DNA-binding region" description="H-T-H motif" evidence="4">
    <location>
        <begin position="38"/>
        <end position="57"/>
    </location>
</feature>